<dbReference type="SUPFAM" id="SSF57850">
    <property type="entry name" value="RING/U-box"/>
    <property type="match status" value="1"/>
</dbReference>
<dbReference type="PANTHER" id="PTHR16200">
    <property type="entry name" value="RING ZINC FINGER"/>
    <property type="match status" value="1"/>
</dbReference>
<dbReference type="GO" id="GO:0008270">
    <property type="term" value="F:zinc ion binding"/>
    <property type="evidence" value="ECO:0007669"/>
    <property type="project" value="UniProtKB-KW"/>
</dbReference>
<dbReference type="Gene3D" id="3.30.40.10">
    <property type="entry name" value="Zinc/RING finger domain, C3HC4 (zinc finger)"/>
    <property type="match status" value="1"/>
</dbReference>
<reference evidence="7" key="1">
    <citation type="submission" date="2017-02" db="UniProtKB">
        <authorList>
            <consortium name="WormBaseParasite"/>
        </authorList>
    </citation>
    <scope>IDENTIFICATION</scope>
</reference>
<dbReference type="Pfam" id="PF13639">
    <property type="entry name" value="zf-RING_2"/>
    <property type="match status" value="1"/>
</dbReference>
<keyword evidence="1 3" id="KW-0863">Zinc-finger</keyword>
<dbReference type="InterPro" id="IPR001841">
    <property type="entry name" value="Znf_RING"/>
</dbReference>
<accession>A0A0N5CMW3</accession>
<evidence type="ECO:0000313" key="6">
    <source>
        <dbReference type="Proteomes" id="UP000276776"/>
    </source>
</evidence>
<dbReference type="EMBL" id="UYYF01000199">
    <property type="protein sequence ID" value="VDM96987.1"/>
    <property type="molecule type" value="Genomic_DNA"/>
</dbReference>
<evidence type="ECO:0000256" key="2">
    <source>
        <dbReference type="ARBA" id="ARBA00022833"/>
    </source>
</evidence>
<feature type="domain" description="RING-type" evidence="4">
    <location>
        <begin position="55"/>
        <end position="96"/>
    </location>
</feature>
<protein>
    <submittedName>
        <fullName evidence="7">RING-type domain-containing protein</fullName>
    </submittedName>
</protein>
<evidence type="ECO:0000259" key="4">
    <source>
        <dbReference type="PROSITE" id="PS50089"/>
    </source>
</evidence>
<keyword evidence="6" id="KW-1185">Reference proteome</keyword>
<reference evidence="5 6" key="2">
    <citation type="submission" date="2018-11" db="EMBL/GenBank/DDBJ databases">
        <authorList>
            <consortium name="Pathogen Informatics"/>
        </authorList>
    </citation>
    <scope>NUCLEOTIDE SEQUENCE [LARGE SCALE GENOMIC DNA]</scope>
</reference>
<keyword evidence="1 3" id="KW-0479">Metal-binding</keyword>
<keyword evidence="2" id="KW-0862">Zinc</keyword>
<organism evidence="7">
    <name type="scientific">Thelazia callipaeda</name>
    <name type="common">Oriental eyeworm</name>
    <name type="synonym">Parasitic nematode</name>
    <dbReference type="NCBI Taxonomy" id="103827"/>
    <lineage>
        <taxon>Eukaryota</taxon>
        <taxon>Metazoa</taxon>
        <taxon>Ecdysozoa</taxon>
        <taxon>Nematoda</taxon>
        <taxon>Chromadorea</taxon>
        <taxon>Rhabditida</taxon>
        <taxon>Spirurina</taxon>
        <taxon>Spiruromorpha</taxon>
        <taxon>Thelazioidea</taxon>
        <taxon>Thelaziidae</taxon>
        <taxon>Thelazia</taxon>
    </lineage>
</organism>
<proteinExistence type="predicted"/>
<evidence type="ECO:0000256" key="1">
    <source>
        <dbReference type="ARBA" id="ARBA00022771"/>
    </source>
</evidence>
<evidence type="ECO:0000256" key="3">
    <source>
        <dbReference type="PROSITE-ProRule" id="PRU00175"/>
    </source>
</evidence>
<dbReference type="Proteomes" id="UP000276776">
    <property type="component" value="Unassembled WGS sequence"/>
</dbReference>
<dbReference type="InterPro" id="IPR051073">
    <property type="entry name" value="ZNRF3_Arkadia_E3_ligases"/>
</dbReference>
<name>A0A0N5CMW3_THECL</name>
<dbReference type="AlphaFoldDB" id="A0A0N5CMW3"/>
<dbReference type="InterPro" id="IPR013083">
    <property type="entry name" value="Znf_RING/FYVE/PHD"/>
</dbReference>
<dbReference type="SMART" id="SM00184">
    <property type="entry name" value="RING"/>
    <property type="match status" value="1"/>
</dbReference>
<dbReference type="OrthoDB" id="8062037at2759"/>
<evidence type="ECO:0000313" key="7">
    <source>
        <dbReference type="WBParaSite" id="TCLT_0000150401-mRNA-1"/>
    </source>
</evidence>
<dbReference type="WBParaSite" id="TCLT_0000150401-mRNA-1">
    <property type="protein sequence ID" value="TCLT_0000150401-mRNA-1"/>
    <property type="gene ID" value="TCLT_0000150401"/>
</dbReference>
<evidence type="ECO:0000313" key="5">
    <source>
        <dbReference type="EMBL" id="VDM96987.1"/>
    </source>
</evidence>
<sequence length="429" mass="48892">MEIRKFQKNGSVSVVTSNKMPKKHSLLCLPSRRRYLPVFGSLTSVARSYEGQERCSICLEEYKEGQELRVLFCGHEFHPKCVDPWLLSNRRCPLCQYDVVYKEYPRTEHRTKAYQTNNSTIRNSSNRFDVPLLPQVTVSECHENNISTTICATSTAATVMPTSNINITASTAASTSTTTTTTIATSASGNTTTSAPAATASTSTFFTTPSRHTAIYNTYNQIQPEIQCFIRVSSKYINGVEPRKKHLHRVKKKEEIYTHHNWLEAHRPSITLHQHNIMRDCRRKHSNRNVVNPRLCRRNLQNRSRLVNSHQQRQLQKSLRPIFPIALAPDISDAKSHRDLQQHSRESFENISGYSSDISSFPEYIEPSPSPSASPSLTLRFPYIERGICAQSSESNFRQPQLIHSRKAFLSVEPISKSQKISCEKHRIL</sequence>
<gene>
    <name evidence="5" type="ORF">TCLT_LOCUS1505</name>
</gene>
<dbReference type="PROSITE" id="PS50089">
    <property type="entry name" value="ZF_RING_2"/>
    <property type="match status" value="1"/>
</dbReference>
<dbReference type="STRING" id="103827.A0A0N5CMW3"/>